<protein>
    <submittedName>
        <fullName evidence="2">Uncharacterized protein</fullName>
    </submittedName>
</protein>
<evidence type="ECO:0000256" key="1">
    <source>
        <dbReference type="SAM" id="Phobius"/>
    </source>
</evidence>
<keyword evidence="1" id="KW-1133">Transmembrane helix</keyword>
<gene>
    <name evidence="2" type="ORF">JIN85_06215</name>
</gene>
<evidence type="ECO:0000313" key="2">
    <source>
        <dbReference type="EMBL" id="MBK1882001.1"/>
    </source>
</evidence>
<dbReference type="EMBL" id="JAENIJ010000007">
    <property type="protein sequence ID" value="MBK1882001.1"/>
    <property type="molecule type" value="Genomic_DNA"/>
</dbReference>
<keyword evidence="1" id="KW-0812">Transmembrane</keyword>
<dbReference type="RefSeq" id="WP_200268711.1">
    <property type="nucleotide sequence ID" value="NZ_JAENIJ010000007.1"/>
</dbReference>
<dbReference type="Proteomes" id="UP000603141">
    <property type="component" value="Unassembled WGS sequence"/>
</dbReference>
<keyword evidence="3" id="KW-1185">Reference proteome</keyword>
<proteinExistence type="predicted"/>
<keyword evidence="1" id="KW-0472">Membrane</keyword>
<name>A0A934S730_9BACT</name>
<organism evidence="2 3">
    <name type="scientific">Luteolibacter pohnpeiensis</name>
    <dbReference type="NCBI Taxonomy" id="454153"/>
    <lineage>
        <taxon>Bacteria</taxon>
        <taxon>Pseudomonadati</taxon>
        <taxon>Verrucomicrobiota</taxon>
        <taxon>Verrucomicrobiia</taxon>
        <taxon>Verrucomicrobiales</taxon>
        <taxon>Verrucomicrobiaceae</taxon>
        <taxon>Luteolibacter</taxon>
    </lineage>
</organism>
<feature type="transmembrane region" description="Helical" evidence="1">
    <location>
        <begin position="15"/>
        <end position="40"/>
    </location>
</feature>
<dbReference type="AlphaFoldDB" id="A0A934S730"/>
<reference evidence="2" key="1">
    <citation type="submission" date="2021-01" db="EMBL/GenBank/DDBJ databases">
        <title>Modified the classification status of verrucomicrobia.</title>
        <authorList>
            <person name="Feng X."/>
        </authorList>
    </citation>
    <scope>NUCLEOTIDE SEQUENCE</scope>
    <source>
        <strain evidence="2">KCTC 22041</strain>
    </source>
</reference>
<evidence type="ECO:0000313" key="3">
    <source>
        <dbReference type="Proteomes" id="UP000603141"/>
    </source>
</evidence>
<comment type="caution">
    <text evidence="2">The sequence shown here is derived from an EMBL/GenBank/DDBJ whole genome shotgun (WGS) entry which is preliminary data.</text>
</comment>
<accession>A0A934S730</accession>
<sequence>MPRPVEEPAPKRPPYFWWLLANALALCFAVISWEACLTVFKNPERPTNYKILKRLGRLPELENYNSLKAPAAPALPPKELYRKYFGVENDQLGRMNSLLLRNYITNFERPLMLTYIEGNYRINRLKVLSKSDFLNKGIAVQAQAMVKPDDFTAPAPYPVWIEYLFPTDDANAVNTLKPGDLMEIQKIPNCAAVIHVAKVVENDEPALLLTVIPIVYGPYKVGKYSEFLINPPTELDPSAGFPVFKE</sequence>